<gene>
    <name evidence="1" type="ordered locus">Dtox_1706</name>
</gene>
<sequence>MIRFFCQVCCNDNDEKYDIYTRTDDLYNILTIVCKQCGNTREILVSSELESFCRDEKGGNILDVKGDNF</sequence>
<reference evidence="1 2" key="1">
    <citation type="journal article" date="2009" name="Stand. Genomic Sci.">
        <title>Complete genome sequence of Desulfotomaculum acetoxidans type strain (5575).</title>
        <authorList>
            <person name="Spring S."/>
            <person name="Lapidus A."/>
            <person name="Schroder M."/>
            <person name="Gleim D."/>
            <person name="Sims D."/>
            <person name="Meincke L."/>
            <person name="Glavina Del Rio T."/>
            <person name="Tice H."/>
            <person name="Copeland A."/>
            <person name="Cheng J.F."/>
            <person name="Lucas S."/>
            <person name="Chen F."/>
            <person name="Nolan M."/>
            <person name="Bruce D."/>
            <person name="Goodwin L."/>
            <person name="Pitluck S."/>
            <person name="Ivanova N."/>
            <person name="Mavromatis K."/>
            <person name="Mikhailova N."/>
            <person name="Pati A."/>
            <person name="Chen A."/>
            <person name="Palaniappan K."/>
            <person name="Land M."/>
            <person name="Hauser L."/>
            <person name="Chang Y.J."/>
            <person name="Jeffries C.D."/>
            <person name="Chain P."/>
            <person name="Saunders E."/>
            <person name="Brettin T."/>
            <person name="Detter J.C."/>
            <person name="Goker M."/>
            <person name="Bristow J."/>
            <person name="Eisen J.A."/>
            <person name="Markowitz V."/>
            <person name="Hugenholtz P."/>
            <person name="Kyrpides N.C."/>
            <person name="Klenk H.P."/>
            <person name="Han C."/>
        </authorList>
    </citation>
    <scope>NUCLEOTIDE SEQUENCE [LARGE SCALE GENOMIC DNA]</scope>
    <source>
        <strain evidence="2">ATCC 49208 / DSM 771 / VKM B-1644</strain>
    </source>
</reference>
<protein>
    <submittedName>
        <fullName evidence="1">Uncharacterized protein</fullName>
    </submittedName>
</protein>
<dbReference type="EMBL" id="CP001720">
    <property type="protein sequence ID" value="ACV62563.1"/>
    <property type="molecule type" value="Genomic_DNA"/>
</dbReference>
<dbReference type="KEGG" id="dae:Dtox_1706"/>
<organism evidence="1 2">
    <name type="scientific">Desulfofarcimen acetoxidans (strain ATCC 49208 / DSM 771 / KCTC 5769 / VKM B-1644 / 5575)</name>
    <name type="common">Desulfotomaculum acetoxidans</name>
    <dbReference type="NCBI Taxonomy" id="485916"/>
    <lineage>
        <taxon>Bacteria</taxon>
        <taxon>Bacillati</taxon>
        <taxon>Bacillota</taxon>
        <taxon>Clostridia</taxon>
        <taxon>Eubacteriales</taxon>
        <taxon>Peptococcaceae</taxon>
        <taxon>Desulfofarcimen</taxon>
    </lineage>
</organism>
<keyword evidence="2" id="KW-1185">Reference proteome</keyword>
<accession>C8VWY7</accession>
<dbReference type="HOGENOM" id="CLU_2769033_0_0_9"/>
<name>C8VWY7_DESAS</name>
<proteinExistence type="predicted"/>
<dbReference type="AlphaFoldDB" id="C8VWY7"/>
<evidence type="ECO:0000313" key="2">
    <source>
        <dbReference type="Proteomes" id="UP000002217"/>
    </source>
</evidence>
<dbReference type="STRING" id="485916.Dtox_1706"/>
<evidence type="ECO:0000313" key="1">
    <source>
        <dbReference type="EMBL" id="ACV62563.1"/>
    </source>
</evidence>
<dbReference type="RefSeq" id="WP_015757274.1">
    <property type="nucleotide sequence ID" value="NC_013216.1"/>
</dbReference>
<dbReference type="Proteomes" id="UP000002217">
    <property type="component" value="Chromosome"/>
</dbReference>